<dbReference type="RefSeq" id="WP_092782857.1">
    <property type="nucleotide sequence ID" value="NZ_FORA01000004.1"/>
</dbReference>
<dbReference type="AlphaFoldDB" id="A0A1I3SGN7"/>
<keyword evidence="3" id="KW-1185">Reference proteome</keyword>
<dbReference type="SUPFAM" id="SSF54909">
    <property type="entry name" value="Dimeric alpha+beta barrel"/>
    <property type="match status" value="1"/>
</dbReference>
<dbReference type="STRING" id="390807.SAMN04488095_3113"/>
<name>A0A1I3SGN7_9RHOB</name>
<dbReference type="PANTHER" id="PTHR33336:SF15">
    <property type="entry name" value="ABM DOMAIN-CONTAINING PROTEIN"/>
    <property type="match status" value="1"/>
</dbReference>
<dbReference type="PROSITE" id="PS51725">
    <property type="entry name" value="ABM"/>
    <property type="match status" value="1"/>
</dbReference>
<dbReference type="EMBL" id="FORA01000004">
    <property type="protein sequence ID" value="SFJ56781.1"/>
    <property type="molecule type" value="Genomic_DNA"/>
</dbReference>
<dbReference type="Pfam" id="PF03992">
    <property type="entry name" value="ABM"/>
    <property type="match status" value="1"/>
</dbReference>
<feature type="domain" description="ABM" evidence="1">
    <location>
        <begin position="12"/>
        <end position="103"/>
    </location>
</feature>
<dbReference type="InterPro" id="IPR050744">
    <property type="entry name" value="AI-2_Isomerase_LsrG"/>
</dbReference>
<dbReference type="Gene3D" id="3.30.70.100">
    <property type="match status" value="1"/>
</dbReference>
<accession>A0A1I3SGN7</accession>
<dbReference type="InterPro" id="IPR007138">
    <property type="entry name" value="ABM_dom"/>
</dbReference>
<reference evidence="2 3" key="1">
    <citation type="submission" date="2016-10" db="EMBL/GenBank/DDBJ databases">
        <authorList>
            <person name="de Groot N.N."/>
        </authorList>
    </citation>
    <scope>NUCLEOTIDE SEQUENCE [LARGE SCALE GENOMIC DNA]</scope>
    <source>
        <strain evidence="2 3">DSM 19073</strain>
    </source>
</reference>
<dbReference type="OrthoDB" id="287932at2"/>
<proteinExistence type="predicted"/>
<dbReference type="Proteomes" id="UP000199110">
    <property type="component" value="Unassembled WGS sequence"/>
</dbReference>
<evidence type="ECO:0000313" key="2">
    <source>
        <dbReference type="EMBL" id="SFJ56781.1"/>
    </source>
</evidence>
<evidence type="ECO:0000259" key="1">
    <source>
        <dbReference type="PROSITE" id="PS51725"/>
    </source>
</evidence>
<sequence length="105" mass="11378">MTPLFPTLNTGLVVLVRITAKEGEGDAIAAILQDLAAPSNAEPGMKAFMPYRSPDDPLSFIVYEIYEDAAAWAAHNASDHFLGAVDDLVARAAFRERLPYLPFVA</sequence>
<organism evidence="2 3">
    <name type="scientific">Jannaschia pohangensis</name>
    <dbReference type="NCBI Taxonomy" id="390807"/>
    <lineage>
        <taxon>Bacteria</taxon>
        <taxon>Pseudomonadati</taxon>
        <taxon>Pseudomonadota</taxon>
        <taxon>Alphaproteobacteria</taxon>
        <taxon>Rhodobacterales</taxon>
        <taxon>Roseobacteraceae</taxon>
        <taxon>Jannaschia</taxon>
    </lineage>
</organism>
<dbReference type="GO" id="GO:0004497">
    <property type="term" value="F:monooxygenase activity"/>
    <property type="evidence" value="ECO:0007669"/>
    <property type="project" value="UniProtKB-KW"/>
</dbReference>
<protein>
    <submittedName>
        <fullName evidence="2">Quinol monooxygenase YgiN</fullName>
    </submittedName>
</protein>
<keyword evidence="2" id="KW-0503">Monooxygenase</keyword>
<gene>
    <name evidence="2" type="ORF">SAMN04488095_3113</name>
</gene>
<dbReference type="InterPro" id="IPR011008">
    <property type="entry name" value="Dimeric_a/b-barrel"/>
</dbReference>
<evidence type="ECO:0000313" key="3">
    <source>
        <dbReference type="Proteomes" id="UP000199110"/>
    </source>
</evidence>
<keyword evidence="2" id="KW-0560">Oxidoreductase</keyword>
<dbReference type="PANTHER" id="PTHR33336">
    <property type="entry name" value="QUINOL MONOOXYGENASE YGIN-RELATED"/>
    <property type="match status" value="1"/>
</dbReference>